<dbReference type="EC" id="2.1.1.100" evidence="5"/>
<keyword evidence="5" id="KW-0256">Endoplasmic reticulum</keyword>
<dbReference type="OrthoDB" id="422086at2759"/>
<dbReference type="PANTHER" id="PTHR12714:SF9">
    <property type="entry name" value="PROTEIN-S-ISOPRENYLCYSTEINE O-METHYLTRANSFERASE"/>
    <property type="match status" value="1"/>
</dbReference>
<dbReference type="InterPro" id="IPR007269">
    <property type="entry name" value="ICMT_MeTrfase"/>
</dbReference>
<dbReference type="AlphaFoldDB" id="A0A5C2SA88"/>
<keyword evidence="5" id="KW-0489">Methyltransferase</keyword>
<feature type="transmembrane region" description="Helical" evidence="5">
    <location>
        <begin position="100"/>
        <end position="118"/>
    </location>
</feature>
<sequence>MSLWYLAKVPAFVLMSVAENYAFHPPTNPPPKEVADREKFGSADMITKLTGWFPAVGALVSYSFHFAECAAVIAHEFPSETSSKVLSFLFKDPSAADRLVIGRTFIAGFLLLTVGGALRKVCYDTLGKFFTYQLAIFKDHKLITSGPYGVVRHPAYIAFLMANTGFLTILYAPGSYLWESGLLETRWIAAFLGTFGLMAASLLVVTVRRVPREDAVMRKEFGKEWEQWAKRTPYRLIPYLY</sequence>
<evidence type="ECO:0000313" key="7">
    <source>
        <dbReference type="EMBL" id="RPD60591.1"/>
    </source>
</evidence>
<feature type="chain" id="PRO_5023021307" description="Protein-S-isoprenylcysteine O-methyltransferase" evidence="6">
    <location>
        <begin position="23"/>
        <end position="241"/>
    </location>
</feature>
<gene>
    <name evidence="7" type="ORF">L227DRAFT_91832</name>
</gene>
<evidence type="ECO:0000256" key="5">
    <source>
        <dbReference type="RuleBase" id="RU362022"/>
    </source>
</evidence>
<dbReference type="Gene3D" id="1.20.120.1630">
    <property type="match status" value="1"/>
</dbReference>
<protein>
    <recommendedName>
        <fullName evidence="5">Protein-S-isoprenylcysteine O-methyltransferase</fullName>
        <ecNumber evidence="5">2.1.1.100</ecNumber>
    </recommendedName>
</protein>
<keyword evidence="3 5" id="KW-1133">Transmembrane helix</keyword>
<organism evidence="7 8">
    <name type="scientific">Lentinus tigrinus ALCF2SS1-6</name>
    <dbReference type="NCBI Taxonomy" id="1328759"/>
    <lineage>
        <taxon>Eukaryota</taxon>
        <taxon>Fungi</taxon>
        <taxon>Dikarya</taxon>
        <taxon>Basidiomycota</taxon>
        <taxon>Agaricomycotina</taxon>
        <taxon>Agaricomycetes</taxon>
        <taxon>Polyporales</taxon>
        <taxon>Polyporaceae</taxon>
        <taxon>Lentinus</taxon>
    </lineage>
</organism>
<dbReference type="GO" id="GO:0032259">
    <property type="term" value="P:methylation"/>
    <property type="evidence" value="ECO:0007669"/>
    <property type="project" value="UniProtKB-KW"/>
</dbReference>
<name>A0A5C2SA88_9APHY</name>
<dbReference type="GO" id="GO:0005789">
    <property type="term" value="C:endoplasmic reticulum membrane"/>
    <property type="evidence" value="ECO:0007669"/>
    <property type="project" value="UniProtKB-SubCell"/>
</dbReference>
<dbReference type="EMBL" id="ML122265">
    <property type="protein sequence ID" value="RPD60591.1"/>
    <property type="molecule type" value="Genomic_DNA"/>
</dbReference>
<keyword evidence="8" id="KW-1185">Reference proteome</keyword>
<comment type="caution">
    <text evidence="5">Lacks conserved residue(s) required for the propagation of feature annotation.</text>
</comment>
<reference evidence="7" key="1">
    <citation type="journal article" date="2018" name="Genome Biol. Evol.">
        <title>Genomics and development of Lentinus tigrinus, a white-rot wood-decaying mushroom with dimorphic fruiting bodies.</title>
        <authorList>
            <person name="Wu B."/>
            <person name="Xu Z."/>
            <person name="Knudson A."/>
            <person name="Carlson A."/>
            <person name="Chen N."/>
            <person name="Kovaka S."/>
            <person name="LaButti K."/>
            <person name="Lipzen A."/>
            <person name="Pennachio C."/>
            <person name="Riley R."/>
            <person name="Schakwitz W."/>
            <person name="Umezawa K."/>
            <person name="Ohm R.A."/>
            <person name="Grigoriev I.V."/>
            <person name="Nagy L.G."/>
            <person name="Gibbons J."/>
            <person name="Hibbett D."/>
        </authorList>
    </citation>
    <scope>NUCLEOTIDE SEQUENCE [LARGE SCALE GENOMIC DNA]</scope>
    <source>
        <strain evidence="7">ALCF2SS1-6</strain>
    </source>
</reference>
<evidence type="ECO:0000256" key="4">
    <source>
        <dbReference type="ARBA" id="ARBA00023136"/>
    </source>
</evidence>
<evidence type="ECO:0000256" key="1">
    <source>
        <dbReference type="ARBA" id="ARBA00004141"/>
    </source>
</evidence>
<proteinExistence type="inferred from homology"/>
<comment type="similarity">
    <text evidence="5">Belongs to the class VI-like SAM-binding methyltransferase superfamily. Isoprenylcysteine carboxyl methyltransferase family.</text>
</comment>
<keyword evidence="4 5" id="KW-0472">Membrane</keyword>
<dbReference type="PANTHER" id="PTHR12714">
    <property type="entry name" value="PROTEIN-S ISOPRENYLCYSTEINE O-METHYLTRANSFERASE"/>
    <property type="match status" value="1"/>
</dbReference>
<dbReference type="STRING" id="1328759.A0A5C2SA88"/>
<dbReference type="GO" id="GO:0004671">
    <property type="term" value="F:protein C-terminal S-isoprenylcysteine carboxyl O-methyltransferase activity"/>
    <property type="evidence" value="ECO:0007669"/>
    <property type="project" value="UniProtKB-EC"/>
</dbReference>
<evidence type="ECO:0000256" key="2">
    <source>
        <dbReference type="ARBA" id="ARBA00022692"/>
    </source>
</evidence>
<keyword evidence="2 5" id="KW-0812">Transmembrane</keyword>
<keyword evidence="5" id="KW-0949">S-adenosyl-L-methionine</keyword>
<evidence type="ECO:0000256" key="6">
    <source>
        <dbReference type="SAM" id="SignalP"/>
    </source>
</evidence>
<dbReference type="Pfam" id="PF04140">
    <property type="entry name" value="ICMT"/>
    <property type="match status" value="1"/>
</dbReference>
<comment type="subcellular location">
    <subcellularLocation>
        <location evidence="5">Endoplasmic reticulum membrane</location>
        <topology evidence="5">Multi-pass membrane protein</topology>
    </subcellularLocation>
    <subcellularLocation>
        <location evidence="1">Membrane</location>
        <topology evidence="1">Multi-pass membrane protein</topology>
    </subcellularLocation>
</comment>
<evidence type="ECO:0000256" key="3">
    <source>
        <dbReference type="ARBA" id="ARBA00022989"/>
    </source>
</evidence>
<evidence type="ECO:0000313" key="8">
    <source>
        <dbReference type="Proteomes" id="UP000313359"/>
    </source>
</evidence>
<accession>A0A5C2SA88</accession>
<comment type="catalytic activity">
    <reaction evidence="5">
        <text>[protein]-C-terminal S-[(2E,6E)-farnesyl]-L-cysteine + S-adenosyl-L-methionine = [protein]-C-terminal S-[(2E,6E)-farnesyl]-L-cysteine methyl ester + S-adenosyl-L-homocysteine</text>
        <dbReference type="Rhea" id="RHEA:21672"/>
        <dbReference type="Rhea" id="RHEA-COMP:12125"/>
        <dbReference type="Rhea" id="RHEA-COMP:12126"/>
        <dbReference type="ChEBI" id="CHEBI:57856"/>
        <dbReference type="ChEBI" id="CHEBI:59789"/>
        <dbReference type="ChEBI" id="CHEBI:90510"/>
        <dbReference type="ChEBI" id="CHEBI:90511"/>
        <dbReference type="EC" id="2.1.1.100"/>
    </reaction>
</comment>
<feature type="signal peptide" evidence="6">
    <location>
        <begin position="1"/>
        <end position="22"/>
    </location>
</feature>
<dbReference type="Proteomes" id="UP000313359">
    <property type="component" value="Unassembled WGS sequence"/>
</dbReference>
<keyword evidence="6" id="KW-0732">Signal</keyword>
<keyword evidence="5" id="KW-0808">Transferase</keyword>
<feature type="transmembrane region" description="Helical" evidence="5">
    <location>
        <begin position="186"/>
        <end position="207"/>
    </location>
</feature>
<feature type="transmembrane region" description="Helical" evidence="5">
    <location>
        <begin position="155"/>
        <end position="174"/>
    </location>
</feature>